<dbReference type="PANTHER" id="PTHR21860:SF2">
    <property type="entry name" value="GENERAL TRANSCRIPTION FACTOR 3C POLYPEPTIDE 6"/>
    <property type="match status" value="1"/>
</dbReference>
<name>A0A9P0HH59_NEZVI</name>
<evidence type="ECO:0000313" key="2">
    <source>
        <dbReference type="EMBL" id="CAH1401928.1"/>
    </source>
</evidence>
<dbReference type="PANTHER" id="PTHR21860">
    <property type="entry name" value="TRANSCRIPTION INITIATION FACTOR IIIC TFIIIC , POLYPEPTIDE 6-RELATED"/>
    <property type="match status" value="1"/>
</dbReference>
<feature type="domain" description="Transcription factor TFIIIC triple barrel" evidence="1">
    <location>
        <begin position="6"/>
        <end position="104"/>
    </location>
</feature>
<reference evidence="2" key="1">
    <citation type="submission" date="2022-01" db="EMBL/GenBank/DDBJ databases">
        <authorList>
            <person name="King R."/>
        </authorList>
    </citation>
    <scope>NUCLEOTIDE SEQUENCE</scope>
</reference>
<dbReference type="Proteomes" id="UP001152798">
    <property type="component" value="Chromosome 5"/>
</dbReference>
<dbReference type="InterPro" id="IPR019481">
    <property type="entry name" value="TFIIIC_triple_barrel"/>
</dbReference>
<dbReference type="OrthoDB" id="1877767at2759"/>
<dbReference type="GO" id="GO:0006383">
    <property type="term" value="P:transcription by RNA polymerase III"/>
    <property type="evidence" value="ECO:0007669"/>
    <property type="project" value="InterPro"/>
</dbReference>
<dbReference type="GO" id="GO:0000127">
    <property type="term" value="C:transcription factor TFIIIC complex"/>
    <property type="evidence" value="ECO:0007669"/>
    <property type="project" value="TreeGrafter"/>
</dbReference>
<dbReference type="Gene3D" id="2.60.40.4370">
    <property type="match status" value="1"/>
</dbReference>
<organism evidence="2 3">
    <name type="scientific">Nezara viridula</name>
    <name type="common">Southern green stink bug</name>
    <name type="synonym">Cimex viridulus</name>
    <dbReference type="NCBI Taxonomy" id="85310"/>
    <lineage>
        <taxon>Eukaryota</taxon>
        <taxon>Metazoa</taxon>
        <taxon>Ecdysozoa</taxon>
        <taxon>Arthropoda</taxon>
        <taxon>Hexapoda</taxon>
        <taxon>Insecta</taxon>
        <taxon>Pterygota</taxon>
        <taxon>Neoptera</taxon>
        <taxon>Paraneoptera</taxon>
        <taxon>Hemiptera</taxon>
        <taxon>Heteroptera</taxon>
        <taxon>Panheteroptera</taxon>
        <taxon>Pentatomomorpha</taxon>
        <taxon>Pentatomoidea</taxon>
        <taxon>Pentatomidae</taxon>
        <taxon>Pentatominae</taxon>
        <taxon>Nezara</taxon>
    </lineage>
</organism>
<gene>
    <name evidence="2" type="ORF">NEZAVI_LOCUS10863</name>
</gene>
<sequence>MDFEGESEDLLIYMDFNTKIEDVFFASDKDFKIIGLDSQKPVLQLGNQVYQGEWRDTVGTHLFFEEVEENKQNTDPLFSENPEKTMSFRFKTDKLLHMSRIFLKPNVEKETESLLNEDSLQHMDISP</sequence>
<protein>
    <recommendedName>
        <fullName evidence="1">Transcription factor TFIIIC triple barrel domain-containing protein</fullName>
    </recommendedName>
</protein>
<proteinExistence type="predicted"/>
<evidence type="ECO:0000259" key="1">
    <source>
        <dbReference type="Pfam" id="PF10419"/>
    </source>
</evidence>
<dbReference type="Pfam" id="PF10419">
    <property type="entry name" value="TFIIIC_sub6"/>
    <property type="match status" value="1"/>
</dbReference>
<dbReference type="EMBL" id="OV725081">
    <property type="protein sequence ID" value="CAH1401928.1"/>
    <property type="molecule type" value="Genomic_DNA"/>
</dbReference>
<keyword evidence="3" id="KW-1185">Reference proteome</keyword>
<dbReference type="InterPro" id="IPR042771">
    <property type="entry name" value="GTF3C6-like"/>
</dbReference>
<accession>A0A9P0HH59</accession>
<evidence type="ECO:0000313" key="3">
    <source>
        <dbReference type="Proteomes" id="UP001152798"/>
    </source>
</evidence>
<dbReference type="AlphaFoldDB" id="A0A9P0HH59"/>